<name>A0A1M8A568_MALS4</name>
<evidence type="ECO:0000256" key="1">
    <source>
        <dbReference type="ARBA" id="ARBA00004394"/>
    </source>
</evidence>
<evidence type="ECO:0000256" key="9">
    <source>
        <dbReference type="SAM" id="MobiDB-lite"/>
    </source>
</evidence>
<comment type="subcellular location">
    <subcellularLocation>
        <location evidence="8">Endomembrane system</location>
        <topology evidence="8">Single-pass type IV membrane protein</topology>
    </subcellularLocation>
    <subcellularLocation>
        <location evidence="1">Golgi apparatus membrane</location>
    </subcellularLocation>
</comment>
<dbReference type="PANTHER" id="PTHR12791">
    <property type="entry name" value="GOLGI SNARE BET1-RELATED"/>
    <property type="match status" value="1"/>
</dbReference>
<keyword evidence="6" id="KW-0333">Golgi apparatus</keyword>
<evidence type="ECO:0000256" key="4">
    <source>
        <dbReference type="ARBA" id="ARBA00022927"/>
    </source>
</evidence>
<keyword evidence="12" id="KW-1185">Reference proteome</keyword>
<reference evidence="12" key="1">
    <citation type="journal article" date="2017" name="Nucleic Acids Res.">
        <title>Proteogenomics produces comprehensive and highly accurate protein-coding gene annotation in a complete genome assembly of Malassezia sympodialis.</title>
        <authorList>
            <person name="Zhu Y."/>
            <person name="Engstroem P.G."/>
            <person name="Tellgren-Roth C."/>
            <person name="Baudo C.D."/>
            <person name="Kennell J.C."/>
            <person name="Sun S."/>
            <person name="Billmyre R.B."/>
            <person name="Schroeder M.S."/>
            <person name="Andersson A."/>
            <person name="Holm T."/>
            <person name="Sigurgeirsson B."/>
            <person name="Wu G."/>
            <person name="Sankaranarayanan S.R."/>
            <person name="Siddharthan R."/>
            <person name="Sanyal K."/>
            <person name="Lundeberg J."/>
            <person name="Nystedt B."/>
            <person name="Boekhout T."/>
            <person name="Dawson T.L. Jr."/>
            <person name="Heitman J."/>
            <person name="Scheynius A."/>
            <person name="Lehtioe J."/>
        </authorList>
    </citation>
    <scope>NUCLEOTIDE SEQUENCE [LARGE SCALE GENOMIC DNA]</scope>
    <source>
        <strain evidence="12">ATCC 42132</strain>
    </source>
</reference>
<dbReference type="EMBL" id="LT671823">
    <property type="protein sequence ID" value="SHO77612.1"/>
    <property type="molecule type" value="Genomic_DNA"/>
</dbReference>
<proteinExistence type="predicted"/>
<evidence type="ECO:0000256" key="2">
    <source>
        <dbReference type="ARBA" id="ARBA00022448"/>
    </source>
</evidence>
<feature type="region of interest" description="Disordered" evidence="9">
    <location>
        <begin position="39"/>
        <end position="85"/>
    </location>
</feature>
<dbReference type="VEuPathDB" id="FungiDB:MSYG_1954"/>
<dbReference type="STRING" id="1230383.A0A1M8A568"/>
<dbReference type="SUPFAM" id="SSF58038">
    <property type="entry name" value="SNARE fusion complex"/>
    <property type="match status" value="1"/>
</dbReference>
<accession>A0A1M8A568</accession>
<feature type="compositionally biased region" description="Low complexity" evidence="9">
    <location>
        <begin position="39"/>
        <end position="52"/>
    </location>
</feature>
<keyword evidence="5 10" id="KW-1133">Transmembrane helix</keyword>
<dbReference type="CDD" id="cd15853">
    <property type="entry name" value="SNARE_Bet1"/>
    <property type="match status" value="1"/>
</dbReference>
<feature type="transmembrane region" description="Helical" evidence="10">
    <location>
        <begin position="174"/>
        <end position="195"/>
    </location>
</feature>
<evidence type="ECO:0000313" key="11">
    <source>
        <dbReference type="EMBL" id="SHO77612.1"/>
    </source>
</evidence>
<dbReference type="OrthoDB" id="261831at2759"/>
<keyword evidence="4" id="KW-0653">Protein transport</keyword>
<dbReference type="GO" id="GO:0000139">
    <property type="term" value="C:Golgi membrane"/>
    <property type="evidence" value="ECO:0007669"/>
    <property type="project" value="UniProtKB-SubCell"/>
</dbReference>
<dbReference type="InterPro" id="IPR039899">
    <property type="entry name" value="BET1_SNARE"/>
</dbReference>
<dbReference type="OMA" id="PYDSNPY"/>
<keyword evidence="7 10" id="KW-0472">Membrane</keyword>
<dbReference type="Gene3D" id="1.20.5.110">
    <property type="match status" value="1"/>
</dbReference>
<sequence>MVRQARCAQLPFQYRAFRMNRRSAAVYDRHAMLAAHSYPTTSSTFGTPSSASLDEPRRMESPFENPYSAPSRGVDQVGAPKKEPSGQSGFVSLFSGTIGQQNSAADLEEQNDARLNGLSERIKMLKDISTGIGNEVRESTMEMNSLNDVFASAGALLGNTMTKMNAMARRQRGWFCNMMLFLILVIWIFVFLWWWRK</sequence>
<evidence type="ECO:0000256" key="3">
    <source>
        <dbReference type="ARBA" id="ARBA00022692"/>
    </source>
</evidence>
<evidence type="ECO:0000256" key="8">
    <source>
        <dbReference type="ARBA" id="ARBA00046280"/>
    </source>
</evidence>
<keyword evidence="3 10" id="KW-0812">Transmembrane</keyword>
<gene>
    <name evidence="11" type="ORF">MSYG_1954</name>
</gene>
<evidence type="ECO:0000256" key="10">
    <source>
        <dbReference type="SAM" id="Phobius"/>
    </source>
</evidence>
<dbReference type="GO" id="GO:0015031">
    <property type="term" value="P:protein transport"/>
    <property type="evidence" value="ECO:0007669"/>
    <property type="project" value="UniProtKB-KW"/>
</dbReference>
<organism evidence="11 12">
    <name type="scientific">Malassezia sympodialis (strain ATCC 42132)</name>
    <name type="common">Atopic eczema-associated yeast</name>
    <dbReference type="NCBI Taxonomy" id="1230383"/>
    <lineage>
        <taxon>Eukaryota</taxon>
        <taxon>Fungi</taxon>
        <taxon>Dikarya</taxon>
        <taxon>Basidiomycota</taxon>
        <taxon>Ustilaginomycotina</taxon>
        <taxon>Malasseziomycetes</taxon>
        <taxon>Malasseziales</taxon>
        <taxon>Malasseziaceae</taxon>
        <taxon>Malassezia</taxon>
    </lineage>
</organism>
<protein>
    <submittedName>
        <fullName evidence="11">Similar to S.cerevisiae protein BET1 (Type II membrane protein required for vesicular transport)</fullName>
    </submittedName>
</protein>
<evidence type="ECO:0000256" key="6">
    <source>
        <dbReference type="ARBA" id="ARBA00023034"/>
    </source>
</evidence>
<dbReference type="AlphaFoldDB" id="A0A1M8A568"/>
<evidence type="ECO:0000256" key="7">
    <source>
        <dbReference type="ARBA" id="ARBA00023136"/>
    </source>
</evidence>
<keyword evidence="2" id="KW-0813">Transport</keyword>
<evidence type="ECO:0000256" key="5">
    <source>
        <dbReference type="ARBA" id="ARBA00022989"/>
    </source>
</evidence>
<evidence type="ECO:0000313" key="12">
    <source>
        <dbReference type="Proteomes" id="UP000186303"/>
    </source>
</evidence>
<dbReference type="Proteomes" id="UP000186303">
    <property type="component" value="Chromosome 3"/>
</dbReference>